<accession>A0ABP0JGC7</accession>
<reference evidence="2 3" key="1">
    <citation type="submission" date="2024-02" db="EMBL/GenBank/DDBJ databases">
        <authorList>
            <person name="Chen Y."/>
            <person name="Shah S."/>
            <person name="Dougan E. K."/>
            <person name="Thang M."/>
            <person name="Chan C."/>
        </authorList>
    </citation>
    <scope>NUCLEOTIDE SEQUENCE [LARGE SCALE GENOMIC DNA]</scope>
</reference>
<sequence length="568" mass="60703">MATCGCEDVRRAWLDRAILQIVEGMGLSRQQMEEVESTLEGISSSGKEAVLHVVWAAAGALNMDKAKASPAAAGKADASGEAAETGDATDEGSAEESTTISPAAASDIIRMSAALGLDTEQAKQLNATLQLIDPEHYDDVLDVLTAIHKSASTTTTSTAVSDEEIEQAAYGLGIKEEDIAQIHATLSNIKPELNHEILHTVEDLKVHVPQSLAELPVWTLNMESVDLDMLCALTEASTKQIGATGLQKTKIRKDNGQIALSNGSIHLNACGLHGGKHAGTWRESFGIAGGADPALAVWLLYVPHTQGNMQENVVGIASHQFLLRTGKAIVKHLQNLSKPSTNHLPHEASADARELYRETQGHDPQGFYLKVSLPVEKVVSFIEKKAGVSVEPRRLSLAIARLEFSWPSSSCSNDESGFTDFKLLDFHAGQMSNEGSSCGSLVATSIDQNGELRLPSKGSQDLFLLAGMFGSKYSDSYEGAQVNLKISQLVFHEIREGGDVVEYSICGRGSLTWKDQHFYLGCPDENPLTIAHPEGSLGDSVKLCGGGVPAEDDAIQSNCFAVPESSEM</sequence>
<comment type="caution">
    <text evidence="2">The sequence shown here is derived from an EMBL/GenBank/DDBJ whole genome shotgun (WGS) entry which is preliminary data.</text>
</comment>
<name>A0ABP0JGC7_9DINO</name>
<proteinExistence type="predicted"/>
<gene>
    <name evidence="2" type="ORF">CCMP2556_LOCUS11289</name>
</gene>
<protein>
    <submittedName>
        <fullName evidence="2">Uncharacterized protein</fullName>
    </submittedName>
</protein>
<organism evidence="2 3">
    <name type="scientific">Durusdinium trenchii</name>
    <dbReference type="NCBI Taxonomy" id="1381693"/>
    <lineage>
        <taxon>Eukaryota</taxon>
        <taxon>Sar</taxon>
        <taxon>Alveolata</taxon>
        <taxon>Dinophyceae</taxon>
        <taxon>Suessiales</taxon>
        <taxon>Symbiodiniaceae</taxon>
        <taxon>Durusdinium</taxon>
    </lineage>
</organism>
<evidence type="ECO:0000256" key="1">
    <source>
        <dbReference type="SAM" id="MobiDB-lite"/>
    </source>
</evidence>
<feature type="compositionally biased region" description="Low complexity" evidence="1">
    <location>
        <begin position="72"/>
        <end position="83"/>
    </location>
</feature>
<evidence type="ECO:0000313" key="3">
    <source>
        <dbReference type="Proteomes" id="UP001642484"/>
    </source>
</evidence>
<dbReference type="EMBL" id="CAXAMN010005358">
    <property type="protein sequence ID" value="CAK9013465.1"/>
    <property type="molecule type" value="Genomic_DNA"/>
</dbReference>
<dbReference type="Proteomes" id="UP001642484">
    <property type="component" value="Unassembled WGS sequence"/>
</dbReference>
<keyword evidence="3" id="KW-1185">Reference proteome</keyword>
<evidence type="ECO:0000313" key="2">
    <source>
        <dbReference type="EMBL" id="CAK9013465.1"/>
    </source>
</evidence>
<feature type="region of interest" description="Disordered" evidence="1">
    <location>
        <begin position="72"/>
        <end position="102"/>
    </location>
</feature>